<evidence type="ECO:0000256" key="3">
    <source>
        <dbReference type="ARBA" id="ARBA00022475"/>
    </source>
</evidence>
<keyword evidence="14" id="KW-1185">Reference proteome</keyword>
<evidence type="ECO:0000259" key="12">
    <source>
        <dbReference type="Pfam" id="PF12019"/>
    </source>
</evidence>
<dbReference type="InterPro" id="IPR022346">
    <property type="entry name" value="T2SS_GspH"/>
</dbReference>
<protein>
    <recommendedName>
        <fullName evidence="2">Type II secretion system protein H</fullName>
    </recommendedName>
    <alternativeName>
        <fullName evidence="10">General secretion pathway protein H</fullName>
    </alternativeName>
</protein>
<reference evidence="13 14" key="1">
    <citation type="submission" date="2014-12" db="EMBL/GenBank/DDBJ databases">
        <title>Denitrispirillum autotrophicum gen. nov., sp. nov., Denitrifying, Facultatively Autotrophic Bacteria Isolated from Rice Paddy Soil.</title>
        <authorList>
            <person name="Ishii S."/>
            <person name="Ashida N."/>
            <person name="Ohno H."/>
            <person name="Otsuka S."/>
            <person name="Yokota A."/>
            <person name="Senoo K."/>
        </authorList>
    </citation>
    <scope>NUCLEOTIDE SEQUENCE [LARGE SCALE GENOMIC DNA]</scope>
    <source>
        <strain evidence="13 14">TSA66</strain>
    </source>
</reference>
<keyword evidence="7 11" id="KW-1133">Transmembrane helix</keyword>
<dbReference type="Gene3D" id="3.55.40.10">
    <property type="entry name" value="minor pseudopilin epsh domain"/>
    <property type="match status" value="1"/>
</dbReference>
<comment type="caution">
    <text evidence="13">The sequence shown here is derived from an EMBL/GenBank/DDBJ whole genome shotgun (WGS) entry which is preliminary data.</text>
</comment>
<keyword evidence="4" id="KW-0488">Methylation</keyword>
<dbReference type="AlphaFoldDB" id="A0A0C1Y9F2"/>
<evidence type="ECO:0000256" key="5">
    <source>
        <dbReference type="ARBA" id="ARBA00022519"/>
    </source>
</evidence>
<keyword evidence="8 11" id="KW-0472">Membrane</keyword>
<dbReference type="STRING" id="709839.TSA66_09380"/>
<dbReference type="Pfam" id="PF12019">
    <property type="entry name" value="GspH"/>
    <property type="match status" value="1"/>
</dbReference>
<evidence type="ECO:0000256" key="4">
    <source>
        <dbReference type="ARBA" id="ARBA00022481"/>
    </source>
</evidence>
<organism evidence="13 14">
    <name type="scientific">Noviherbaspirillum autotrophicum</name>
    <dbReference type="NCBI Taxonomy" id="709839"/>
    <lineage>
        <taxon>Bacteria</taxon>
        <taxon>Pseudomonadati</taxon>
        <taxon>Pseudomonadota</taxon>
        <taxon>Betaproteobacteria</taxon>
        <taxon>Burkholderiales</taxon>
        <taxon>Oxalobacteraceae</taxon>
        <taxon>Noviherbaspirillum</taxon>
    </lineage>
</organism>
<evidence type="ECO:0000256" key="6">
    <source>
        <dbReference type="ARBA" id="ARBA00022692"/>
    </source>
</evidence>
<evidence type="ECO:0000256" key="1">
    <source>
        <dbReference type="ARBA" id="ARBA00004377"/>
    </source>
</evidence>
<evidence type="ECO:0000256" key="9">
    <source>
        <dbReference type="ARBA" id="ARBA00025772"/>
    </source>
</evidence>
<dbReference type="InterPro" id="IPR012902">
    <property type="entry name" value="N_methyl_site"/>
</dbReference>
<keyword evidence="6 11" id="KW-0812">Transmembrane</keyword>
<evidence type="ECO:0000256" key="7">
    <source>
        <dbReference type="ARBA" id="ARBA00022989"/>
    </source>
</evidence>
<evidence type="ECO:0000256" key="11">
    <source>
        <dbReference type="SAM" id="Phobius"/>
    </source>
</evidence>
<dbReference type="Proteomes" id="UP000031572">
    <property type="component" value="Unassembled WGS sequence"/>
</dbReference>
<keyword evidence="5" id="KW-0997">Cell inner membrane</keyword>
<proteinExistence type="inferred from homology"/>
<evidence type="ECO:0000313" key="14">
    <source>
        <dbReference type="Proteomes" id="UP000031572"/>
    </source>
</evidence>
<name>A0A0C1Y9F2_9BURK</name>
<dbReference type="GO" id="GO:0005886">
    <property type="term" value="C:plasma membrane"/>
    <property type="evidence" value="ECO:0007669"/>
    <property type="project" value="UniProtKB-SubCell"/>
</dbReference>
<dbReference type="RefSeq" id="WP_040042382.1">
    <property type="nucleotide sequence ID" value="NZ_JWJG01000028.1"/>
</dbReference>
<dbReference type="SUPFAM" id="SSF54523">
    <property type="entry name" value="Pili subunits"/>
    <property type="match status" value="1"/>
</dbReference>
<evidence type="ECO:0000313" key="13">
    <source>
        <dbReference type="EMBL" id="KIF83603.1"/>
    </source>
</evidence>
<keyword evidence="3" id="KW-1003">Cell membrane</keyword>
<dbReference type="Pfam" id="PF07963">
    <property type="entry name" value="N_methyl"/>
    <property type="match status" value="1"/>
</dbReference>
<evidence type="ECO:0000256" key="10">
    <source>
        <dbReference type="ARBA" id="ARBA00030775"/>
    </source>
</evidence>
<dbReference type="EMBL" id="JWJG01000028">
    <property type="protein sequence ID" value="KIF83603.1"/>
    <property type="molecule type" value="Genomic_DNA"/>
</dbReference>
<feature type="transmembrane region" description="Helical" evidence="11">
    <location>
        <begin position="6"/>
        <end position="28"/>
    </location>
</feature>
<dbReference type="NCBIfam" id="TIGR02532">
    <property type="entry name" value="IV_pilin_GFxxxE"/>
    <property type="match status" value="1"/>
</dbReference>
<comment type="subcellular location">
    <subcellularLocation>
        <location evidence="1">Cell inner membrane</location>
        <topology evidence="1">Single-pass membrane protein</topology>
    </subcellularLocation>
</comment>
<gene>
    <name evidence="13" type="ORF">TSA66_09380</name>
</gene>
<feature type="domain" description="General secretion pathway GspH" evidence="12">
    <location>
        <begin position="40"/>
        <end position="157"/>
    </location>
</feature>
<dbReference type="InterPro" id="IPR045584">
    <property type="entry name" value="Pilin-like"/>
</dbReference>
<comment type="similarity">
    <text evidence="9">Belongs to the GSP H family.</text>
</comment>
<accession>A0A0C1Y9F2</accession>
<dbReference type="GO" id="GO:0015628">
    <property type="term" value="P:protein secretion by the type II secretion system"/>
    <property type="evidence" value="ECO:0007669"/>
    <property type="project" value="InterPro"/>
</dbReference>
<evidence type="ECO:0000256" key="8">
    <source>
        <dbReference type="ARBA" id="ARBA00023136"/>
    </source>
</evidence>
<dbReference type="GO" id="GO:0015627">
    <property type="term" value="C:type II protein secretion system complex"/>
    <property type="evidence" value="ECO:0007669"/>
    <property type="project" value="InterPro"/>
</dbReference>
<evidence type="ECO:0000256" key="2">
    <source>
        <dbReference type="ARBA" id="ARBA00021549"/>
    </source>
</evidence>
<sequence>MQNGVSLIELMVGLTIAALLLAVGVPSFSTFIQNSKIRNAAESIQNGLQLARSEAVTRNTFVQFTLGTGSSWTIGCVNAVTGCPSVIQSRAAKEGSSSAVTVTATDGTPIVFNSLGRMTAPVPAGGASFTSINVDMNSAVLPAAQSRDLRITVDVGGSVRMCDPNVASPDTRAC</sequence>